<evidence type="ECO:0000313" key="2">
    <source>
        <dbReference type="Proteomes" id="UP001200741"/>
    </source>
</evidence>
<dbReference type="EMBL" id="JAJTWU010000006">
    <property type="protein sequence ID" value="MCE4556033.1"/>
    <property type="molecule type" value="Genomic_DNA"/>
</dbReference>
<sequence>MNLDQRLLAIIGRRLPAIYDVIPRGPQGLAGLHERVNAAALNPQPLPPEALGAALAQEFAHTAWTADRLGLAWKNVAQDLDDWCPTRPHKIKFPIHWPPIPEPDPQPNWLAGLHLGFAAKLSAISADNPSLAATLDRAINRSIDAISQLQDVVKR</sequence>
<evidence type="ECO:0000313" key="1">
    <source>
        <dbReference type="EMBL" id="MCE4556033.1"/>
    </source>
</evidence>
<accession>A0ABS8XZB3</accession>
<name>A0ABS8XZB3_9BURK</name>
<reference evidence="1 2" key="1">
    <citation type="submission" date="2021-12" db="EMBL/GenBank/DDBJ databases">
        <title>Genome seq of P8.</title>
        <authorList>
            <person name="Seo T."/>
        </authorList>
    </citation>
    <scope>NUCLEOTIDE SEQUENCE [LARGE SCALE GENOMIC DNA]</scope>
    <source>
        <strain evidence="1 2">P8</strain>
    </source>
</reference>
<gene>
    <name evidence="1" type="ORF">LXT13_16640</name>
</gene>
<dbReference type="Proteomes" id="UP001200741">
    <property type="component" value="Unassembled WGS sequence"/>
</dbReference>
<comment type="caution">
    <text evidence="1">The sequence shown here is derived from an EMBL/GenBank/DDBJ whole genome shotgun (WGS) entry which is preliminary data.</text>
</comment>
<dbReference type="RefSeq" id="WP_233373077.1">
    <property type="nucleotide sequence ID" value="NZ_JAJTWU010000006.1"/>
</dbReference>
<protein>
    <submittedName>
        <fullName evidence="1">Uncharacterized protein</fullName>
    </submittedName>
</protein>
<proteinExistence type="predicted"/>
<organism evidence="1 2">
    <name type="scientific">Pelomonas cellulosilytica</name>
    <dbReference type="NCBI Taxonomy" id="2906762"/>
    <lineage>
        <taxon>Bacteria</taxon>
        <taxon>Pseudomonadati</taxon>
        <taxon>Pseudomonadota</taxon>
        <taxon>Betaproteobacteria</taxon>
        <taxon>Burkholderiales</taxon>
        <taxon>Sphaerotilaceae</taxon>
        <taxon>Roseateles</taxon>
    </lineage>
</organism>
<keyword evidence="2" id="KW-1185">Reference proteome</keyword>